<evidence type="ECO:0000256" key="4">
    <source>
        <dbReference type="ARBA" id="ARBA00022454"/>
    </source>
</evidence>
<dbReference type="InterPro" id="IPR003958">
    <property type="entry name" value="CBFA_NFYB_domain"/>
</dbReference>
<dbReference type="PANTHER" id="PTHR47828">
    <property type="entry name" value="ARCHAEAL HISTONE A"/>
    <property type="match status" value="1"/>
</dbReference>
<evidence type="ECO:0000256" key="6">
    <source>
        <dbReference type="ARBA" id="ARBA00023125"/>
    </source>
</evidence>
<evidence type="ECO:0000313" key="9">
    <source>
        <dbReference type="Proteomes" id="UP000185744"/>
    </source>
</evidence>
<feature type="domain" description="Transcription factor CBF/NF-Y/archaeal histone" evidence="7">
    <location>
        <begin position="3"/>
        <end position="65"/>
    </location>
</feature>
<name>A0A1Q6DUK2_METT1</name>
<dbReference type="Pfam" id="PF00808">
    <property type="entry name" value="CBFD_NFYB_HMF"/>
    <property type="match status" value="1"/>
</dbReference>
<dbReference type="Gene3D" id="1.10.20.10">
    <property type="entry name" value="Histone, subunit A"/>
    <property type="match status" value="1"/>
</dbReference>
<reference evidence="8" key="1">
    <citation type="submission" date="2016-12" db="EMBL/GenBank/DDBJ databases">
        <title>Discovery of methanogenic haloarchaea.</title>
        <authorList>
            <person name="Sorokin D.Y."/>
            <person name="Makarova K.S."/>
            <person name="Abbas B."/>
            <person name="Ferrer M."/>
            <person name="Golyshin P.N."/>
        </authorList>
    </citation>
    <scope>NUCLEOTIDE SEQUENCE [LARGE SCALE GENOMIC DNA]</scope>
    <source>
        <strain evidence="8">HMET1</strain>
    </source>
</reference>
<dbReference type="CDD" id="cd22909">
    <property type="entry name" value="HFD_archaea_histone-like"/>
    <property type="match status" value="1"/>
</dbReference>
<gene>
    <name evidence="8" type="ORF">BTN85_0495</name>
</gene>
<proteinExistence type="inferred from homology"/>
<dbReference type="InterPro" id="IPR050947">
    <property type="entry name" value="Archaeal_histone_HMF"/>
</dbReference>
<keyword evidence="5" id="KW-0963">Cytoplasm</keyword>
<dbReference type="SUPFAM" id="SSF47113">
    <property type="entry name" value="Histone-fold"/>
    <property type="match status" value="1"/>
</dbReference>
<dbReference type="GO" id="GO:0003677">
    <property type="term" value="F:DNA binding"/>
    <property type="evidence" value="ECO:0007669"/>
    <property type="project" value="UniProtKB-KW"/>
</dbReference>
<evidence type="ECO:0000256" key="3">
    <source>
        <dbReference type="ARBA" id="ARBA00008264"/>
    </source>
</evidence>
<dbReference type="NCBIfam" id="NF043032">
    <property type="entry name" value="archaea_histone"/>
    <property type="match status" value="1"/>
</dbReference>
<organism evidence="8 9">
    <name type="scientific">Methanohalarchaeum thermophilum</name>
    <dbReference type="NCBI Taxonomy" id="1903181"/>
    <lineage>
        <taxon>Archaea</taxon>
        <taxon>Methanobacteriati</taxon>
        <taxon>Methanobacteriota</taxon>
        <taxon>Methanonatronarchaeia</taxon>
        <taxon>Methanonatronarchaeales</taxon>
        <taxon>Methanonatronarchaeaceae</taxon>
        <taxon>Candidatus Methanohalarchaeum</taxon>
    </lineage>
</organism>
<comment type="caution">
    <text evidence="8">The sequence shown here is derived from an EMBL/GenBank/DDBJ whole genome shotgun (WGS) entry which is preliminary data.</text>
</comment>
<keyword evidence="6" id="KW-0238">DNA-binding</keyword>
<dbReference type="AlphaFoldDB" id="A0A1Q6DUK2"/>
<dbReference type="GO" id="GO:0005694">
    <property type="term" value="C:chromosome"/>
    <property type="evidence" value="ECO:0007669"/>
    <property type="project" value="UniProtKB-SubCell"/>
</dbReference>
<dbReference type="GO" id="GO:0005737">
    <property type="term" value="C:cytoplasm"/>
    <property type="evidence" value="ECO:0007669"/>
    <property type="project" value="UniProtKB-SubCell"/>
</dbReference>
<evidence type="ECO:0000313" key="8">
    <source>
        <dbReference type="EMBL" id="OKY78017.1"/>
    </source>
</evidence>
<dbReference type="InterPro" id="IPR050004">
    <property type="entry name" value="HmfB-like"/>
</dbReference>
<dbReference type="Proteomes" id="UP000185744">
    <property type="component" value="Unassembled WGS sequence"/>
</dbReference>
<dbReference type="PANTHER" id="PTHR47828:SF1">
    <property type="entry name" value="ARCHAEAL HISTONE A"/>
    <property type="match status" value="1"/>
</dbReference>
<keyword evidence="4" id="KW-0158">Chromosome</keyword>
<comment type="subcellular location">
    <subcellularLocation>
        <location evidence="1">Chromosome</location>
    </subcellularLocation>
    <subcellularLocation>
        <location evidence="2">Cytoplasm</location>
    </subcellularLocation>
</comment>
<accession>A0A1Q6DUK2</accession>
<protein>
    <submittedName>
        <fullName evidence="8">Histones H3 and H4</fullName>
    </submittedName>
</protein>
<dbReference type="GO" id="GO:0046982">
    <property type="term" value="F:protein heterodimerization activity"/>
    <property type="evidence" value="ECO:0007669"/>
    <property type="project" value="InterPro"/>
</dbReference>
<evidence type="ECO:0000256" key="1">
    <source>
        <dbReference type="ARBA" id="ARBA00004286"/>
    </source>
</evidence>
<dbReference type="EMBL" id="MSDW01000001">
    <property type="protein sequence ID" value="OKY78017.1"/>
    <property type="molecule type" value="Genomic_DNA"/>
</dbReference>
<evidence type="ECO:0000256" key="5">
    <source>
        <dbReference type="ARBA" id="ARBA00022490"/>
    </source>
</evidence>
<dbReference type="InParanoid" id="A0A1Q6DUK2"/>
<sequence>MSEFPTAPVARLIEKGGASRVSEDAKEYMVKVLEERGIEISKKAKEIALSDNRKTIRSDDIKKAVESISEKD</sequence>
<evidence type="ECO:0000259" key="7">
    <source>
        <dbReference type="Pfam" id="PF00808"/>
    </source>
</evidence>
<comment type="similarity">
    <text evidence="3">Belongs to the archaeal histone HMF family.</text>
</comment>
<dbReference type="InterPro" id="IPR009072">
    <property type="entry name" value="Histone-fold"/>
</dbReference>
<evidence type="ECO:0000256" key="2">
    <source>
        <dbReference type="ARBA" id="ARBA00004496"/>
    </source>
</evidence>
<keyword evidence="9" id="KW-1185">Reference proteome</keyword>